<dbReference type="OrthoDB" id="9807797at2"/>
<dbReference type="KEGG" id="chq:AQ619_04775"/>
<dbReference type="EC" id="5.2.1.8" evidence="1"/>
<dbReference type="SUPFAM" id="SSF50891">
    <property type="entry name" value="Cyclophilin-like"/>
    <property type="match status" value="1"/>
</dbReference>
<dbReference type="Proteomes" id="UP000056905">
    <property type="component" value="Chromosome"/>
</dbReference>
<evidence type="ECO:0000256" key="3">
    <source>
        <dbReference type="ARBA" id="ARBA00023235"/>
    </source>
</evidence>
<dbReference type="CDD" id="cd00317">
    <property type="entry name" value="cyclophilin"/>
    <property type="match status" value="1"/>
</dbReference>
<evidence type="ECO:0000256" key="1">
    <source>
        <dbReference type="ARBA" id="ARBA00013194"/>
    </source>
</evidence>
<dbReference type="RefSeq" id="WP_062145006.1">
    <property type="nucleotide sequence ID" value="NZ_CP013002.1"/>
</dbReference>
<protein>
    <recommendedName>
        <fullName evidence="1">peptidylprolyl isomerase</fullName>
        <ecNumber evidence="1">5.2.1.8</ecNumber>
    </recommendedName>
</protein>
<accession>A0A0P0NXS6</accession>
<dbReference type="PANTHER" id="PTHR43246">
    <property type="entry name" value="PEPTIDYL-PROLYL CIS-TRANS ISOMERASE CYP38, CHLOROPLASTIC"/>
    <property type="match status" value="1"/>
</dbReference>
<dbReference type="InterPro" id="IPR029000">
    <property type="entry name" value="Cyclophilin-like_dom_sf"/>
</dbReference>
<keyword evidence="3 5" id="KW-0413">Isomerase</keyword>
<dbReference type="PROSITE" id="PS50072">
    <property type="entry name" value="CSA_PPIASE_2"/>
    <property type="match status" value="1"/>
</dbReference>
<dbReference type="Pfam" id="PF00160">
    <property type="entry name" value="Pro_isomerase"/>
    <property type="match status" value="1"/>
</dbReference>
<keyword evidence="2" id="KW-0697">Rotamase</keyword>
<dbReference type="InterPro" id="IPR002130">
    <property type="entry name" value="Cyclophilin-type_PPIase_dom"/>
</dbReference>
<evidence type="ECO:0000313" key="5">
    <source>
        <dbReference type="EMBL" id="ALL12724.1"/>
    </source>
</evidence>
<evidence type="ECO:0000256" key="2">
    <source>
        <dbReference type="ARBA" id="ARBA00023110"/>
    </source>
</evidence>
<feature type="domain" description="PPIase cyclophilin-type" evidence="4">
    <location>
        <begin position="37"/>
        <end position="204"/>
    </location>
</feature>
<evidence type="ECO:0000313" key="6">
    <source>
        <dbReference type="Proteomes" id="UP000056905"/>
    </source>
</evidence>
<evidence type="ECO:0000259" key="4">
    <source>
        <dbReference type="PROSITE" id="PS50072"/>
    </source>
</evidence>
<organism evidence="5 6">
    <name type="scientific">Caulobacter henricii</name>
    <dbReference type="NCBI Taxonomy" id="69395"/>
    <lineage>
        <taxon>Bacteria</taxon>
        <taxon>Pseudomonadati</taxon>
        <taxon>Pseudomonadota</taxon>
        <taxon>Alphaproteobacteria</taxon>
        <taxon>Caulobacterales</taxon>
        <taxon>Caulobacteraceae</taxon>
        <taxon>Caulobacter</taxon>
    </lineage>
</organism>
<dbReference type="STRING" id="69395.AQ619_04775"/>
<name>A0A0P0NXS6_9CAUL</name>
<reference evidence="5 6" key="1">
    <citation type="submission" date="2015-10" db="EMBL/GenBank/DDBJ databases">
        <title>Conservation of the essential genome among Caulobacter and Brevundimonas species.</title>
        <authorList>
            <person name="Scott D."/>
            <person name="Ely B."/>
        </authorList>
    </citation>
    <scope>NUCLEOTIDE SEQUENCE [LARGE SCALE GENOMIC DNA]</scope>
    <source>
        <strain evidence="5 6">CB4</strain>
    </source>
</reference>
<dbReference type="GO" id="GO:0003755">
    <property type="term" value="F:peptidyl-prolyl cis-trans isomerase activity"/>
    <property type="evidence" value="ECO:0007669"/>
    <property type="project" value="UniProtKB-KW"/>
</dbReference>
<dbReference type="AlphaFoldDB" id="A0A0P0NXS6"/>
<keyword evidence="6" id="KW-1185">Reference proteome</keyword>
<dbReference type="Gene3D" id="2.40.100.10">
    <property type="entry name" value="Cyclophilin-like"/>
    <property type="match status" value="1"/>
</dbReference>
<proteinExistence type="predicted"/>
<sequence>MNTAWIARRGLLLGTGLLLATPLRALARAPKPRVAIETSLGVIVVELEDQKAPVTSANFLRYVDKKKFDGGSFYRASRSKGAPANGSIQAGPSIRTRRFAPIAHESTRMTGIRHKTGTISMARNEPGSATADFFICASPMAYLDAKPGGKGDTQGFAAFGTVVKGMDVVRKILASKSDGVPQNPSMKGQMINPPVAIVGVRRVV</sequence>
<gene>
    <name evidence="5" type="ORF">AQ619_04775</name>
</gene>
<dbReference type="EMBL" id="CP013002">
    <property type="protein sequence ID" value="ALL12724.1"/>
    <property type="molecule type" value="Genomic_DNA"/>
</dbReference>
<dbReference type="InterPro" id="IPR044665">
    <property type="entry name" value="E_coli_cyclophilin_A-like"/>
</dbReference>